<name>A0A2Z6DXN6_HYDTE</name>
<dbReference type="KEGG" id="htl:HPTL_0987"/>
<evidence type="ECO:0000313" key="2">
    <source>
        <dbReference type="Proteomes" id="UP000262004"/>
    </source>
</evidence>
<keyword evidence="2" id="KW-1185">Reference proteome</keyword>
<dbReference type="EMBL" id="AP018558">
    <property type="protein sequence ID" value="BBD77254.1"/>
    <property type="molecule type" value="Genomic_DNA"/>
</dbReference>
<gene>
    <name evidence="1" type="ORF">HPTL_0987</name>
</gene>
<accession>A0A2Z6DXN6</accession>
<dbReference type="AlphaFoldDB" id="A0A2Z6DXN6"/>
<proteinExistence type="predicted"/>
<reference evidence="1 2" key="1">
    <citation type="submission" date="2018-04" db="EMBL/GenBank/DDBJ databases">
        <title>Complete genome sequence of Hydrogenophilus thermoluteolus TH-1.</title>
        <authorList>
            <person name="Arai H."/>
        </authorList>
    </citation>
    <scope>NUCLEOTIDE SEQUENCE [LARGE SCALE GENOMIC DNA]</scope>
    <source>
        <strain evidence="1 2">TH-1</strain>
    </source>
</reference>
<organism evidence="1 2">
    <name type="scientific">Hydrogenophilus thermoluteolus</name>
    <name type="common">Pseudomonas hydrogenothermophila</name>
    <dbReference type="NCBI Taxonomy" id="297"/>
    <lineage>
        <taxon>Bacteria</taxon>
        <taxon>Pseudomonadati</taxon>
        <taxon>Pseudomonadota</taxon>
        <taxon>Hydrogenophilia</taxon>
        <taxon>Hydrogenophilales</taxon>
        <taxon>Hydrogenophilaceae</taxon>
        <taxon>Hydrogenophilus</taxon>
    </lineage>
</organism>
<sequence length="109" mass="11594">MPQITMIQPGAPVAPIAISADRLTVGDITIDYAVEQQDEAVEIAIRHSAGAFTRDGADGAFVAIVRIPPRQYTEQPGETDPMTGAPRIERVALPLDPSAVSVELWPFAG</sequence>
<evidence type="ECO:0000313" key="1">
    <source>
        <dbReference type="EMBL" id="BBD77254.1"/>
    </source>
</evidence>
<dbReference type="OrthoDB" id="9152530at2"/>
<protein>
    <submittedName>
        <fullName evidence="1">Uncharacterized protein</fullName>
    </submittedName>
</protein>
<dbReference type="Proteomes" id="UP000262004">
    <property type="component" value="Chromosome"/>
</dbReference>
<dbReference type="RefSeq" id="WP_119335006.1">
    <property type="nucleotide sequence ID" value="NZ_AP018558.1"/>
</dbReference>